<proteinExistence type="inferred from homology"/>
<evidence type="ECO:0000256" key="8">
    <source>
        <dbReference type="SAM" id="SignalP"/>
    </source>
</evidence>
<feature type="chain" id="PRO_5040406156" evidence="8">
    <location>
        <begin position="19"/>
        <end position="373"/>
    </location>
</feature>
<evidence type="ECO:0000256" key="3">
    <source>
        <dbReference type="ARBA" id="ARBA00022617"/>
    </source>
</evidence>
<dbReference type="Pfam" id="PF01328">
    <property type="entry name" value="Peroxidase_2"/>
    <property type="match status" value="1"/>
</dbReference>
<comment type="caution">
    <text evidence="10">The sequence shown here is derived from an EMBL/GenBank/DDBJ whole genome shotgun (WGS) entry which is preliminary data.</text>
</comment>
<dbReference type="GO" id="GO:0046872">
    <property type="term" value="F:metal ion binding"/>
    <property type="evidence" value="ECO:0007669"/>
    <property type="project" value="UniProtKB-KW"/>
</dbReference>
<dbReference type="OrthoDB" id="2542103at2759"/>
<evidence type="ECO:0000256" key="7">
    <source>
        <dbReference type="ARBA" id="ARBA00025795"/>
    </source>
</evidence>
<keyword evidence="3" id="KW-0349">Heme</keyword>
<dbReference type="GO" id="GO:0004601">
    <property type="term" value="F:peroxidase activity"/>
    <property type="evidence" value="ECO:0007669"/>
    <property type="project" value="UniProtKB-KW"/>
</dbReference>
<evidence type="ECO:0000259" key="9">
    <source>
        <dbReference type="PROSITE" id="PS51405"/>
    </source>
</evidence>
<dbReference type="PANTHER" id="PTHR33577">
    <property type="entry name" value="STERIGMATOCYSTIN BIOSYNTHESIS PEROXIDASE STCC-RELATED"/>
    <property type="match status" value="1"/>
</dbReference>
<keyword evidence="6" id="KW-0408">Iron</keyword>
<protein>
    <submittedName>
        <fullName evidence="10">Heme-thiolate peroxidase</fullName>
    </submittedName>
</protein>
<comment type="similarity">
    <text evidence="7">Belongs to the chloroperoxidase family.</text>
</comment>
<dbReference type="InterPro" id="IPR036851">
    <property type="entry name" value="Chloroperoxidase-like_sf"/>
</dbReference>
<accession>A0A9P6JJH6</accession>
<dbReference type="PANTHER" id="PTHR33577:SF16">
    <property type="entry name" value="HEME HALOPEROXIDASE FAMILY PROFILE DOMAIN-CONTAINING PROTEIN"/>
    <property type="match status" value="1"/>
</dbReference>
<dbReference type="SMR" id="A0A9P6JJH6"/>
<evidence type="ECO:0000256" key="2">
    <source>
        <dbReference type="ARBA" id="ARBA00022559"/>
    </source>
</evidence>
<dbReference type="EMBL" id="MU157932">
    <property type="protein sequence ID" value="KAF9522859.1"/>
    <property type="molecule type" value="Genomic_DNA"/>
</dbReference>
<keyword evidence="11" id="KW-1185">Reference proteome</keyword>
<dbReference type="FunFam" id="1.10.489.10:FF:000001">
    <property type="entry name" value="Aromatic peroxygenase"/>
    <property type="match status" value="1"/>
</dbReference>
<gene>
    <name evidence="10" type="primary">HTP2</name>
    <name evidence="10" type="ORF">CPB83DRAFT_776425</name>
</gene>
<evidence type="ECO:0000256" key="5">
    <source>
        <dbReference type="ARBA" id="ARBA00023002"/>
    </source>
</evidence>
<dbReference type="AlphaFoldDB" id="A0A9P6JJH6"/>
<reference evidence="10" key="1">
    <citation type="submission" date="2020-11" db="EMBL/GenBank/DDBJ databases">
        <authorList>
            <consortium name="DOE Joint Genome Institute"/>
            <person name="Ahrendt S."/>
            <person name="Riley R."/>
            <person name="Andreopoulos W."/>
            <person name="Labutti K."/>
            <person name="Pangilinan J."/>
            <person name="Ruiz-Duenas F.J."/>
            <person name="Barrasa J.M."/>
            <person name="Sanchez-Garcia M."/>
            <person name="Camarero S."/>
            <person name="Miyauchi S."/>
            <person name="Serrano A."/>
            <person name="Linde D."/>
            <person name="Babiker R."/>
            <person name="Drula E."/>
            <person name="Ayuso-Fernandez I."/>
            <person name="Pacheco R."/>
            <person name="Padilla G."/>
            <person name="Ferreira P."/>
            <person name="Barriuso J."/>
            <person name="Kellner H."/>
            <person name="Castanera R."/>
            <person name="Alfaro M."/>
            <person name="Ramirez L."/>
            <person name="Pisabarro A.G."/>
            <person name="Kuo A."/>
            <person name="Tritt A."/>
            <person name="Lipzen A."/>
            <person name="He G."/>
            <person name="Yan M."/>
            <person name="Ng V."/>
            <person name="Cullen D."/>
            <person name="Martin F."/>
            <person name="Rosso M.-N."/>
            <person name="Henrissat B."/>
            <person name="Hibbett D."/>
            <person name="Martinez A.T."/>
            <person name="Grigoriev I.V."/>
        </authorList>
    </citation>
    <scope>NUCLEOTIDE SEQUENCE</scope>
    <source>
        <strain evidence="10">CBS 506.95</strain>
    </source>
</reference>
<evidence type="ECO:0000313" key="11">
    <source>
        <dbReference type="Proteomes" id="UP000807306"/>
    </source>
</evidence>
<comment type="cofactor">
    <cofactor evidence="1">
        <name>heme b</name>
        <dbReference type="ChEBI" id="CHEBI:60344"/>
    </cofactor>
</comment>
<feature type="domain" description="Heme haloperoxidase family profile" evidence="9">
    <location>
        <begin position="63"/>
        <end position="292"/>
    </location>
</feature>
<keyword evidence="2 10" id="KW-0575">Peroxidase</keyword>
<evidence type="ECO:0000256" key="4">
    <source>
        <dbReference type="ARBA" id="ARBA00022723"/>
    </source>
</evidence>
<dbReference type="Gene3D" id="1.10.489.10">
    <property type="entry name" value="Chloroperoxidase-like"/>
    <property type="match status" value="1"/>
</dbReference>
<evidence type="ECO:0000256" key="6">
    <source>
        <dbReference type="ARBA" id="ARBA00023004"/>
    </source>
</evidence>
<dbReference type="PROSITE" id="PS51405">
    <property type="entry name" value="HEME_HALOPEROXIDASE"/>
    <property type="match status" value="1"/>
</dbReference>
<evidence type="ECO:0000256" key="1">
    <source>
        <dbReference type="ARBA" id="ARBA00001970"/>
    </source>
</evidence>
<keyword evidence="8" id="KW-0732">Signal</keyword>
<dbReference type="SUPFAM" id="SSF47571">
    <property type="entry name" value="Cloroperoxidase"/>
    <property type="match status" value="1"/>
</dbReference>
<keyword evidence="4" id="KW-0479">Metal-binding</keyword>
<sequence>MRTFSILSAFIFAARVLAFPSYASLAGLSSRELEEIVPTLQFKPPPTPPGPINDTSTKLVNDAAHPWKPLRPGDIRGPCPGLNTLASHGYLPRNGIATPTQIITAVQEGFNMENSLAVFVTYAAHLVDGNVVTNELSIGGKSPLTGPDPPAPASVGGLNTHAVFEGDSSMTRGDAFFGNNHDFNATLFKQFVDYSNRFGAGKYNLTVAAELRHQRIQESIATNPTFSFVSPRFFTAFAESVFPVRFFVDGRQDDGQLDMDTAVGFFRDSRMPNGFFRPNGPQGGSGAIDIFNAYPIKPGYNNGTVNSYTFDPTSADFSTSCLLYYNFVNQTIKSLYPEPKGVLLQALNKNLDYFYAGLGGEPSGCAQVFPWGT</sequence>
<name>A0A9P6JJH6_9AGAR</name>
<dbReference type="InterPro" id="IPR000028">
    <property type="entry name" value="Chloroperoxidase"/>
</dbReference>
<dbReference type="Proteomes" id="UP000807306">
    <property type="component" value="Unassembled WGS sequence"/>
</dbReference>
<keyword evidence="5" id="KW-0560">Oxidoreductase</keyword>
<evidence type="ECO:0000313" key="10">
    <source>
        <dbReference type="EMBL" id="KAF9522859.1"/>
    </source>
</evidence>
<feature type="signal peptide" evidence="8">
    <location>
        <begin position="1"/>
        <end position="18"/>
    </location>
</feature>
<organism evidence="10 11">
    <name type="scientific">Crepidotus variabilis</name>
    <dbReference type="NCBI Taxonomy" id="179855"/>
    <lineage>
        <taxon>Eukaryota</taxon>
        <taxon>Fungi</taxon>
        <taxon>Dikarya</taxon>
        <taxon>Basidiomycota</taxon>
        <taxon>Agaricomycotina</taxon>
        <taxon>Agaricomycetes</taxon>
        <taxon>Agaricomycetidae</taxon>
        <taxon>Agaricales</taxon>
        <taxon>Agaricineae</taxon>
        <taxon>Crepidotaceae</taxon>
        <taxon>Crepidotus</taxon>
    </lineage>
</organism>